<keyword evidence="8" id="KW-0479">Metal-binding</keyword>
<dbReference type="Gene3D" id="3.40.220.10">
    <property type="entry name" value="Leucine Aminopeptidase, subunit E, domain 1"/>
    <property type="match status" value="1"/>
</dbReference>
<dbReference type="Gene3D" id="3.40.630.10">
    <property type="entry name" value="Zn peptidases"/>
    <property type="match status" value="1"/>
</dbReference>
<keyword evidence="8" id="KW-0963">Cytoplasm</keyword>
<dbReference type="AlphaFoldDB" id="A0A2U1SYT0"/>
<feature type="binding site" evidence="8">
    <location>
        <position position="338"/>
    </location>
    <ligand>
        <name>Mn(2+)</name>
        <dbReference type="ChEBI" id="CHEBI:29035"/>
        <label>2</label>
    </ligand>
</feature>
<evidence type="ECO:0000259" key="9">
    <source>
        <dbReference type="PROSITE" id="PS00631"/>
    </source>
</evidence>
<organism evidence="10 11">
    <name type="scientific">Homoserinimonas hongtaonis</name>
    <dbReference type="NCBI Taxonomy" id="2079791"/>
    <lineage>
        <taxon>Bacteria</taxon>
        <taxon>Bacillati</taxon>
        <taxon>Actinomycetota</taxon>
        <taxon>Actinomycetes</taxon>
        <taxon>Micrococcales</taxon>
        <taxon>Microbacteriaceae</taxon>
        <taxon>Homoserinimonas</taxon>
    </lineage>
</organism>
<dbReference type="InterPro" id="IPR011356">
    <property type="entry name" value="Leucine_aapep/pepB"/>
</dbReference>
<feature type="binding site" evidence="8">
    <location>
        <position position="259"/>
    </location>
    <ligand>
        <name>Mn(2+)</name>
        <dbReference type="ChEBI" id="CHEBI:29035"/>
        <label>2</label>
    </ligand>
</feature>
<evidence type="ECO:0000313" key="10">
    <source>
        <dbReference type="EMBL" id="PWB96785.1"/>
    </source>
</evidence>
<dbReference type="InterPro" id="IPR000819">
    <property type="entry name" value="Peptidase_M17_C"/>
</dbReference>
<comment type="catalytic activity">
    <reaction evidence="2 8">
        <text>Release of an N-terminal amino acid, preferentially leucine, but not glutamic or aspartic acids.</text>
        <dbReference type="EC" id="3.4.11.10"/>
    </reaction>
</comment>
<feature type="binding site" evidence="8">
    <location>
        <position position="259"/>
    </location>
    <ligand>
        <name>Mn(2+)</name>
        <dbReference type="ChEBI" id="CHEBI:29035"/>
        <label>1</label>
    </ligand>
</feature>
<feature type="binding site" evidence="8">
    <location>
        <position position="336"/>
    </location>
    <ligand>
        <name>Mn(2+)</name>
        <dbReference type="ChEBI" id="CHEBI:29035"/>
        <label>1</label>
    </ligand>
</feature>
<evidence type="ECO:0000256" key="5">
    <source>
        <dbReference type="ARBA" id="ARBA00022670"/>
    </source>
</evidence>
<name>A0A2U1SYT0_9MICO</name>
<dbReference type="PANTHER" id="PTHR11963:SF23">
    <property type="entry name" value="CYTOSOL AMINOPEPTIDASE"/>
    <property type="match status" value="1"/>
</dbReference>
<evidence type="ECO:0000256" key="6">
    <source>
        <dbReference type="ARBA" id="ARBA00022801"/>
    </source>
</evidence>
<evidence type="ECO:0000256" key="8">
    <source>
        <dbReference type="HAMAP-Rule" id="MF_00181"/>
    </source>
</evidence>
<keyword evidence="5 8" id="KW-0645">Protease</keyword>
<evidence type="ECO:0000256" key="2">
    <source>
        <dbReference type="ARBA" id="ARBA00000967"/>
    </source>
</evidence>
<dbReference type="HAMAP" id="MF_00181">
    <property type="entry name" value="Cytosol_peptidase_M17"/>
    <property type="match status" value="1"/>
</dbReference>
<evidence type="ECO:0000256" key="3">
    <source>
        <dbReference type="ARBA" id="ARBA00009528"/>
    </source>
</evidence>
<dbReference type="GO" id="GO:0070006">
    <property type="term" value="F:metalloaminopeptidase activity"/>
    <property type="evidence" value="ECO:0007669"/>
    <property type="project" value="InterPro"/>
</dbReference>
<protein>
    <recommendedName>
        <fullName evidence="8">Probable cytosol aminopeptidase</fullName>
        <ecNumber evidence="8">3.4.11.1</ecNumber>
    </recommendedName>
    <alternativeName>
        <fullName evidence="8">Leucine aminopeptidase</fullName>
        <shortName evidence="8">LAP</shortName>
        <ecNumber evidence="8">3.4.11.10</ecNumber>
    </alternativeName>
    <alternativeName>
        <fullName evidence="8">Leucyl aminopeptidase</fullName>
    </alternativeName>
</protein>
<reference evidence="11" key="1">
    <citation type="submission" date="2018-04" db="EMBL/GenBank/DDBJ databases">
        <authorList>
            <person name="Liu S."/>
            <person name="Wang Z."/>
            <person name="Li J."/>
        </authorList>
    </citation>
    <scope>NUCLEOTIDE SEQUENCE [LARGE SCALE GENOMIC DNA]</scope>
    <source>
        <strain evidence="11">S1194</strain>
    </source>
</reference>
<feature type="active site" evidence="8">
    <location>
        <position position="266"/>
    </location>
</feature>
<keyword evidence="8" id="KW-0464">Manganese</keyword>
<dbReference type="Proteomes" id="UP000244978">
    <property type="component" value="Unassembled WGS sequence"/>
</dbReference>
<evidence type="ECO:0000256" key="1">
    <source>
        <dbReference type="ARBA" id="ARBA00000135"/>
    </source>
</evidence>
<keyword evidence="6 8" id="KW-0378">Hydrolase</keyword>
<feature type="domain" description="Cytosol aminopeptidase" evidence="9">
    <location>
        <begin position="334"/>
        <end position="341"/>
    </location>
</feature>
<evidence type="ECO:0000256" key="7">
    <source>
        <dbReference type="ARBA" id="ARBA00049972"/>
    </source>
</evidence>
<comment type="caution">
    <text evidence="10">The sequence shown here is derived from an EMBL/GenBank/DDBJ whole genome shotgun (WGS) entry which is preliminary data.</text>
</comment>
<dbReference type="PROSITE" id="PS00631">
    <property type="entry name" value="CYTOSOL_AP"/>
    <property type="match status" value="1"/>
</dbReference>
<evidence type="ECO:0000313" key="11">
    <source>
        <dbReference type="Proteomes" id="UP000244978"/>
    </source>
</evidence>
<dbReference type="SUPFAM" id="SSF53187">
    <property type="entry name" value="Zn-dependent exopeptidases"/>
    <property type="match status" value="1"/>
</dbReference>
<gene>
    <name evidence="8" type="primary">pepA</name>
    <name evidence="10" type="ORF">DF220_02260</name>
</gene>
<dbReference type="InterPro" id="IPR008283">
    <property type="entry name" value="Peptidase_M17_N"/>
</dbReference>
<dbReference type="Pfam" id="PF00883">
    <property type="entry name" value="Peptidase_M17"/>
    <property type="match status" value="1"/>
</dbReference>
<comment type="cofactor">
    <cofactor evidence="8">
        <name>Mn(2+)</name>
        <dbReference type="ChEBI" id="CHEBI:29035"/>
    </cofactor>
    <text evidence="8">Binds 2 manganese ions per subunit.</text>
</comment>
<sequence>MTVPQLTITTDNPLSIDSDVLVLGVLSTPDGAALAVDTAEYASIGAALEAVGATGSRDQLIRLPSIGGSARSVALVGLGVSEPNSQALRFAAGAAVRLLGGVETVTFHFPVASDEDLDAVLEGAAIAAYSFTRYRAASLDKEKNPPSAITVVGESTNSDAIVARAQAIADAIHLVKDLVNTPPIDLFPQSFADAAIEAVASDGIDVTVLDEQGLSEGGYGGILGVGMGSARPPRMVRLEYSPAGATRHLALVGKGITFDSGGLSLKPAASMVGMKYDMTGAATVLAVVRAASRLRLPVKITGWLCLAENMPSSTALRPNDVITVRGGTTVEVLNTDAEGRLVLADGLVAASEEMPDAIIDVATLTGAAIVALGNRYVPMMGDENLLARISKVADQVDEKVWPMPMPDELRPALNSDVADLANARIGNSAGGMLLASVFLREFIGTADGTETRIPWAHLDIAGAANNSGGAYGFTGKGPTGVTVRTLVALAHEFGQA</sequence>
<dbReference type="GO" id="GO:0005737">
    <property type="term" value="C:cytoplasm"/>
    <property type="evidence" value="ECO:0007669"/>
    <property type="project" value="UniProtKB-SubCell"/>
</dbReference>
<dbReference type="SUPFAM" id="SSF52949">
    <property type="entry name" value="Macro domain-like"/>
    <property type="match status" value="1"/>
</dbReference>
<feature type="binding site" evidence="8">
    <location>
        <position position="338"/>
    </location>
    <ligand>
        <name>Mn(2+)</name>
        <dbReference type="ChEBI" id="CHEBI:29035"/>
        <label>1</label>
    </ligand>
</feature>
<comment type="subcellular location">
    <subcellularLocation>
        <location evidence="8">Cytoplasm</location>
    </subcellularLocation>
</comment>
<feature type="active site" evidence="8">
    <location>
        <position position="340"/>
    </location>
</feature>
<keyword evidence="11" id="KW-1185">Reference proteome</keyword>
<proteinExistence type="inferred from homology"/>
<feature type="binding site" evidence="8">
    <location>
        <position position="254"/>
    </location>
    <ligand>
        <name>Mn(2+)</name>
        <dbReference type="ChEBI" id="CHEBI:29035"/>
        <label>2</label>
    </ligand>
</feature>
<dbReference type="InterPro" id="IPR023042">
    <property type="entry name" value="Peptidase_M17_leu_NH2_pept"/>
</dbReference>
<dbReference type="GO" id="GO:0006508">
    <property type="term" value="P:proteolysis"/>
    <property type="evidence" value="ECO:0007669"/>
    <property type="project" value="UniProtKB-KW"/>
</dbReference>
<dbReference type="PANTHER" id="PTHR11963">
    <property type="entry name" value="LEUCINE AMINOPEPTIDASE-RELATED"/>
    <property type="match status" value="1"/>
</dbReference>
<comment type="catalytic activity">
    <reaction evidence="1 8">
        <text>Release of an N-terminal amino acid, Xaa-|-Yaa-, in which Xaa is preferably Leu, but may be other amino acids including Pro although not Arg or Lys, and Yaa may be Pro. Amino acid amides and methyl esters are also readily hydrolyzed, but rates on arylamides are exceedingly low.</text>
        <dbReference type="EC" id="3.4.11.1"/>
    </reaction>
</comment>
<dbReference type="NCBIfam" id="NF002073">
    <property type="entry name" value="PRK00913.1-2"/>
    <property type="match status" value="1"/>
</dbReference>
<dbReference type="CDD" id="cd00433">
    <property type="entry name" value="Peptidase_M17"/>
    <property type="match status" value="1"/>
</dbReference>
<dbReference type="Pfam" id="PF02789">
    <property type="entry name" value="Peptidase_M17_N"/>
    <property type="match status" value="1"/>
</dbReference>
<dbReference type="EC" id="3.4.11.10" evidence="8"/>
<dbReference type="RefSeq" id="WP_108996866.1">
    <property type="nucleotide sequence ID" value="NZ_QEEX01000001.1"/>
</dbReference>
<dbReference type="GO" id="GO:0030145">
    <property type="term" value="F:manganese ion binding"/>
    <property type="evidence" value="ECO:0007669"/>
    <property type="project" value="UniProtKB-UniRule"/>
</dbReference>
<comment type="function">
    <text evidence="7 8">Presumably involved in the processing and regular turnover of intracellular proteins. Catalyzes the removal of unsubstituted N-terminal amino acids from various peptides.</text>
</comment>
<comment type="similarity">
    <text evidence="3 8">Belongs to the peptidase M17 family.</text>
</comment>
<feature type="binding site" evidence="8">
    <location>
        <position position="277"/>
    </location>
    <ligand>
        <name>Mn(2+)</name>
        <dbReference type="ChEBI" id="CHEBI:29035"/>
        <label>2</label>
    </ligand>
</feature>
<evidence type="ECO:0000256" key="4">
    <source>
        <dbReference type="ARBA" id="ARBA00022438"/>
    </source>
</evidence>
<accession>A0A2U1SYT0</accession>
<dbReference type="EC" id="3.4.11.1" evidence="8"/>
<keyword evidence="4 8" id="KW-0031">Aminopeptidase</keyword>
<dbReference type="InterPro" id="IPR043472">
    <property type="entry name" value="Macro_dom-like"/>
</dbReference>
<dbReference type="PRINTS" id="PR00481">
    <property type="entry name" value="LAMNOPPTDASE"/>
</dbReference>
<dbReference type="EMBL" id="QEEX01000001">
    <property type="protein sequence ID" value="PWB96785.1"/>
    <property type="molecule type" value="Genomic_DNA"/>
</dbReference>